<evidence type="ECO:0000256" key="1">
    <source>
        <dbReference type="SAM" id="MobiDB-lite"/>
    </source>
</evidence>
<dbReference type="OrthoDB" id="8983162at2759"/>
<dbReference type="Proteomes" id="UP000281406">
    <property type="component" value="Unassembled WGS sequence"/>
</dbReference>
<reference evidence="2 3" key="1">
    <citation type="submission" date="2018-10" db="EMBL/GenBank/DDBJ databases">
        <title>Genome assembly for a Yunnan-Guizhou Plateau 3E fish, Anabarilius grahami (Regan), and its evolutionary and genetic applications.</title>
        <authorList>
            <person name="Jiang W."/>
        </authorList>
    </citation>
    <scope>NUCLEOTIDE SEQUENCE [LARGE SCALE GENOMIC DNA]</scope>
    <source>
        <strain evidence="2">AG-KIZ</strain>
        <tissue evidence="2">Muscle</tissue>
    </source>
</reference>
<comment type="caution">
    <text evidence="2">The sequence shown here is derived from an EMBL/GenBank/DDBJ whole genome shotgun (WGS) entry which is preliminary data.</text>
</comment>
<gene>
    <name evidence="2" type="ORF">DPX16_19016</name>
</gene>
<protein>
    <recommendedName>
        <fullName evidence="4">Retrotransposon gag domain-containing protein</fullName>
    </recommendedName>
</protein>
<dbReference type="EMBL" id="RJVU01021200">
    <property type="protein sequence ID" value="ROL50212.1"/>
    <property type="molecule type" value="Genomic_DNA"/>
</dbReference>
<name>A0A3N0YVJ3_ANAGA</name>
<proteinExistence type="predicted"/>
<evidence type="ECO:0000313" key="3">
    <source>
        <dbReference type="Proteomes" id="UP000281406"/>
    </source>
</evidence>
<organism evidence="2 3">
    <name type="scientific">Anabarilius grahami</name>
    <name type="common">Kanglang fish</name>
    <name type="synonym">Barilius grahami</name>
    <dbReference type="NCBI Taxonomy" id="495550"/>
    <lineage>
        <taxon>Eukaryota</taxon>
        <taxon>Metazoa</taxon>
        <taxon>Chordata</taxon>
        <taxon>Craniata</taxon>
        <taxon>Vertebrata</taxon>
        <taxon>Euteleostomi</taxon>
        <taxon>Actinopterygii</taxon>
        <taxon>Neopterygii</taxon>
        <taxon>Teleostei</taxon>
        <taxon>Ostariophysi</taxon>
        <taxon>Cypriniformes</taxon>
        <taxon>Xenocyprididae</taxon>
        <taxon>Xenocypridinae</taxon>
        <taxon>Xenocypridinae incertae sedis</taxon>
        <taxon>Anabarilius</taxon>
    </lineage>
</organism>
<evidence type="ECO:0000313" key="2">
    <source>
        <dbReference type="EMBL" id="ROL50212.1"/>
    </source>
</evidence>
<feature type="compositionally biased region" description="Basic and acidic residues" evidence="1">
    <location>
        <begin position="128"/>
        <end position="204"/>
    </location>
</feature>
<sequence length="256" mass="27828">MSITQLLSWSTQGTRSLEEYVKEYLDIAYHSDMPDCALIDFFCDGVNQPLQNKLRREGPRSSLSSFMDYALMTVGSLFTVGVAEECDASSGRVMAAAPDDIHKMAATIITTPSQVSTDLHEPSQVTADRPEPRHVSADRPEPCHVSADRPEPCHVSADRSEPRHVSADLPESRHVSADLPESRHVSVVRPESRHVSGSVQERRALRSSVADPPLISARAAGIPKPPPAASYSSQPAATHSACVHGQDGRSRARSSW</sequence>
<keyword evidence="3" id="KW-1185">Reference proteome</keyword>
<accession>A0A3N0YVJ3</accession>
<evidence type="ECO:0008006" key="4">
    <source>
        <dbReference type="Google" id="ProtNLM"/>
    </source>
</evidence>
<dbReference type="AlphaFoldDB" id="A0A3N0YVJ3"/>
<feature type="region of interest" description="Disordered" evidence="1">
    <location>
        <begin position="112"/>
        <end position="256"/>
    </location>
</feature>